<dbReference type="SUPFAM" id="SSF53098">
    <property type="entry name" value="Ribonuclease H-like"/>
    <property type="match status" value="1"/>
</dbReference>
<sequence>MKVIASFEREKALIDNGKTWIVGIDEVGRGPIAGPVVAAAVVLDPQAVPAGLGDSKAMTARMRQALFGQILASAHVGIASVPAEEIDRINIRQATLAAMVRAFAALPLPQHVSLPDAIALVDGNDPPPLPCPVETIVGGDALIASIAAASIVAKVTRDRIMHRLAATYPDYGFATHVGYPTPAHKRALAETGPCPFHRFSFAPLKVR</sequence>
<comment type="cofactor">
    <cofactor evidence="2">
        <name>Mg(2+)</name>
        <dbReference type="ChEBI" id="CHEBI:18420"/>
    </cofactor>
</comment>
<keyword evidence="8 14" id="KW-0963">Cytoplasm</keyword>
<dbReference type="GO" id="GO:0043137">
    <property type="term" value="P:DNA replication, removal of RNA primer"/>
    <property type="evidence" value="ECO:0007669"/>
    <property type="project" value="TreeGrafter"/>
</dbReference>
<dbReference type="Gene3D" id="3.30.420.10">
    <property type="entry name" value="Ribonuclease H-like superfamily/Ribonuclease H"/>
    <property type="match status" value="1"/>
</dbReference>
<dbReference type="PANTHER" id="PTHR10954">
    <property type="entry name" value="RIBONUCLEASE H2 SUBUNIT A"/>
    <property type="match status" value="1"/>
</dbReference>
<dbReference type="EMBL" id="JACICC010000004">
    <property type="protein sequence ID" value="MBB3809836.1"/>
    <property type="molecule type" value="Genomic_DNA"/>
</dbReference>
<evidence type="ECO:0000256" key="5">
    <source>
        <dbReference type="ARBA" id="ARBA00007383"/>
    </source>
</evidence>
<dbReference type="GO" id="GO:0006298">
    <property type="term" value="P:mismatch repair"/>
    <property type="evidence" value="ECO:0007669"/>
    <property type="project" value="TreeGrafter"/>
</dbReference>
<keyword evidence="19" id="KW-1185">Reference proteome</keyword>
<comment type="function">
    <text evidence="3 14 16">Endonuclease that specifically degrades the RNA of RNA-DNA hybrids.</text>
</comment>
<evidence type="ECO:0000256" key="7">
    <source>
        <dbReference type="ARBA" id="ARBA00019179"/>
    </source>
</evidence>
<feature type="domain" description="RNase H type-2" evidence="17">
    <location>
        <begin position="19"/>
        <end position="207"/>
    </location>
</feature>
<comment type="similarity">
    <text evidence="5 14 16">Belongs to the RNase HII family.</text>
</comment>
<gene>
    <name evidence="14" type="primary">rnhB</name>
    <name evidence="18" type="ORF">FHS81_001924</name>
</gene>
<evidence type="ECO:0000313" key="18">
    <source>
        <dbReference type="EMBL" id="MBB3809836.1"/>
    </source>
</evidence>
<dbReference type="GO" id="GO:0003723">
    <property type="term" value="F:RNA binding"/>
    <property type="evidence" value="ECO:0007669"/>
    <property type="project" value="UniProtKB-UniRule"/>
</dbReference>
<evidence type="ECO:0000256" key="4">
    <source>
        <dbReference type="ARBA" id="ARBA00004496"/>
    </source>
</evidence>
<evidence type="ECO:0000313" key="19">
    <source>
        <dbReference type="Proteomes" id="UP000537592"/>
    </source>
</evidence>
<evidence type="ECO:0000256" key="12">
    <source>
        <dbReference type="ARBA" id="ARBA00022801"/>
    </source>
</evidence>
<dbReference type="EC" id="3.1.26.4" evidence="6 14"/>
<dbReference type="Proteomes" id="UP000537592">
    <property type="component" value="Unassembled WGS sequence"/>
</dbReference>
<comment type="caution">
    <text evidence="18">The sequence shown here is derived from an EMBL/GenBank/DDBJ whole genome shotgun (WGS) entry which is preliminary data.</text>
</comment>
<comment type="subcellular location">
    <subcellularLocation>
        <location evidence="4 14">Cytoplasm</location>
    </subcellularLocation>
</comment>
<dbReference type="GO" id="GO:0004523">
    <property type="term" value="F:RNA-DNA hybrid ribonuclease activity"/>
    <property type="evidence" value="ECO:0007669"/>
    <property type="project" value="UniProtKB-UniRule"/>
</dbReference>
<comment type="catalytic activity">
    <reaction evidence="1 14 15 16">
        <text>Endonucleolytic cleavage to 5'-phosphomonoester.</text>
        <dbReference type="EC" id="3.1.26.4"/>
    </reaction>
</comment>
<evidence type="ECO:0000256" key="13">
    <source>
        <dbReference type="ARBA" id="ARBA00023211"/>
    </source>
</evidence>
<evidence type="ECO:0000256" key="14">
    <source>
        <dbReference type="HAMAP-Rule" id="MF_00052"/>
    </source>
</evidence>
<dbReference type="InterPro" id="IPR001352">
    <property type="entry name" value="RNase_HII/HIII"/>
</dbReference>
<evidence type="ECO:0000256" key="3">
    <source>
        <dbReference type="ARBA" id="ARBA00004065"/>
    </source>
</evidence>
<dbReference type="NCBIfam" id="NF000595">
    <property type="entry name" value="PRK00015.1-3"/>
    <property type="match status" value="1"/>
</dbReference>
<reference evidence="18 19" key="1">
    <citation type="submission" date="2020-08" db="EMBL/GenBank/DDBJ databases">
        <title>Genomic Encyclopedia of Type Strains, Phase IV (KMG-IV): sequencing the most valuable type-strain genomes for metagenomic binning, comparative biology and taxonomic classification.</title>
        <authorList>
            <person name="Goeker M."/>
        </authorList>
    </citation>
    <scope>NUCLEOTIDE SEQUENCE [LARGE SCALE GENOMIC DNA]</scope>
    <source>
        <strain evidence="18 19">DSM 28760</strain>
    </source>
</reference>
<dbReference type="InterPro" id="IPR024567">
    <property type="entry name" value="RNase_HII/HIII_dom"/>
</dbReference>
<dbReference type="InterPro" id="IPR012337">
    <property type="entry name" value="RNaseH-like_sf"/>
</dbReference>
<dbReference type="GO" id="GO:0032299">
    <property type="term" value="C:ribonuclease H2 complex"/>
    <property type="evidence" value="ECO:0007669"/>
    <property type="project" value="TreeGrafter"/>
</dbReference>
<keyword evidence="13 14" id="KW-0464">Manganese</keyword>
<feature type="binding site" evidence="14 15">
    <location>
        <position position="26"/>
    </location>
    <ligand>
        <name>a divalent metal cation</name>
        <dbReference type="ChEBI" id="CHEBI:60240"/>
    </ligand>
</feature>
<dbReference type="PROSITE" id="PS51975">
    <property type="entry name" value="RNASE_H_2"/>
    <property type="match status" value="1"/>
</dbReference>
<dbReference type="GO" id="GO:0030145">
    <property type="term" value="F:manganese ion binding"/>
    <property type="evidence" value="ECO:0007669"/>
    <property type="project" value="UniProtKB-UniRule"/>
</dbReference>
<name>A0A7W5Z5D5_9HYPH</name>
<evidence type="ECO:0000256" key="6">
    <source>
        <dbReference type="ARBA" id="ARBA00012180"/>
    </source>
</evidence>
<evidence type="ECO:0000256" key="16">
    <source>
        <dbReference type="RuleBase" id="RU003515"/>
    </source>
</evidence>
<feature type="binding site" evidence="14 15">
    <location>
        <position position="25"/>
    </location>
    <ligand>
        <name>a divalent metal cation</name>
        <dbReference type="ChEBI" id="CHEBI:60240"/>
    </ligand>
</feature>
<comment type="cofactor">
    <cofactor evidence="14 15">
        <name>Mn(2+)</name>
        <dbReference type="ChEBI" id="CHEBI:29035"/>
    </cofactor>
    <cofactor evidence="14 15">
        <name>Mg(2+)</name>
        <dbReference type="ChEBI" id="CHEBI:18420"/>
    </cofactor>
    <text evidence="14 15">Manganese or magnesium. Binds 1 divalent metal ion per monomer in the absence of substrate. May bind a second metal ion after substrate binding.</text>
</comment>
<evidence type="ECO:0000256" key="11">
    <source>
        <dbReference type="ARBA" id="ARBA00022759"/>
    </source>
</evidence>
<evidence type="ECO:0000256" key="8">
    <source>
        <dbReference type="ARBA" id="ARBA00022490"/>
    </source>
</evidence>
<evidence type="ECO:0000259" key="17">
    <source>
        <dbReference type="PROSITE" id="PS51975"/>
    </source>
</evidence>
<evidence type="ECO:0000256" key="10">
    <source>
        <dbReference type="ARBA" id="ARBA00022723"/>
    </source>
</evidence>
<evidence type="ECO:0000256" key="15">
    <source>
        <dbReference type="PROSITE-ProRule" id="PRU01319"/>
    </source>
</evidence>
<keyword evidence="10 14" id="KW-0479">Metal-binding</keyword>
<accession>A0A7W5Z5D5</accession>
<feature type="binding site" evidence="14 15">
    <location>
        <position position="122"/>
    </location>
    <ligand>
        <name>a divalent metal cation</name>
        <dbReference type="ChEBI" id="CHEBI:60240"/>
    </ligand>
</feature>
<dbReference type="InterPro" id="IPR022898">
    <property type="entry name" value="RNase_HII"/>
</dbReference>
<dbReference type="AlphaFoldDB" id="A0A7W5Z5D5"/>
<dbReference type="HAMAP" id="MF_00052_B">
    <property type="entry name" value="RNase_HII_B"/>
    <property type="match status" value="1"/>
</dbReference>
<evidence type="ECO:0000256" key="2">
    <source>
        <dbReference type="ARBA" id="ARBA00001946"/>
    </source>
</evidence>
<keyword evidence="9 14" id="KW-0540">Nuclease</keyword>
<organism evidence="18 19">
    <name type="scientific">Pseudochelatococcus contaminans</name>
    <dbReference type="NCBI Taxonomy" id="1538103"/>
    <lineage>
        <taxon>Bacteria</taxon>
        <taxon>Pseudomonadati</taxon>
        <taxon>Pseudomonadota</taxon>
        <taxon>Alphaproteobacteria</taxon>
        <taxon>Hyphomicrobiales</taxon>
        <taxon>Chelatococcaceae</taxon>
        <taxon>Pseudochelatococcus</taxon>
    </lineage>
</organism>
<keyword evidence="12 14" id="KW-0378">Hydrolase</keyword>
<dbReference type="RefSeq" id="WP_183752354.1">
    <property type="nucleotide sequence ID" value="NZ_JACICC010000004.1"/>
</dbReference>
<evidence type="ECO:0000256" key="1">
    <source>
        <dbReference type="ARBA" id="ARBA00000077"/>
    </source>
</evidence>
<proteinExistence type="inferred from homology"/>
<dbReference type="Pfam" id="PF01351">
    <property type="entry name" value="RNase_HII"/>
    <property type="match status" value="1"/>
</dbReference>
<dbReference type="GO" id="GO:0005737">
    <property type="term" value="C:cytoplasm"/>
    <property type="evidence" value="ECO:0007669"/>
    <property type="project" value="UniProtKB-SubCell"/>
</dbReference>
<dbReference type="InterPro" id="IPR036397">
    <property type="entry name" value="RNaseH_sf"/>
</dbReference>
<dbReference type="PANTHER" id="PTHR10954:SF18">
    <property type="entry name" value="RIBONUCLEASE HII"/>
    <property type="match status" value="1"/>
</dbReference>
<keyword evidence="11 14" id="KW-0255">Endonuclease</keyword>
<dbReference type="CDD" id="cd07182">
    <property type="entry name" value="RNase_HII_bacteria_HII_like"/>
    <property type="match status" value="1"/>
</dbReference>
<protein>
    <recommendedName>
        <fullName evidence="7 14">Ribonuclease HII</fullName>
        <shortName evidence="14">RNase HII</shortName>
        <ecNumber evidence="6 14">3.1.26.4</ecNumber>
    </recommendedName>
</protein>
<evidence type="ECO:0000256" key="9">
    <source>
        <dbReference type="ARBA" id="ARBA00022722"/>
    </source>
</evidence>